<name>A0A7X2ZQ40_9FLAO</name>
<dbReference type="SUPFAM" id="SSF51445">
    <property type="entry name" value="(Trans)glycosidases"/>
    <property type="match status" value="1"/>
</dbReference>
<comment type="caution">
    <text evidence="2">The sequence shown here is derived from an EMBL/GenBank/DDBJ whole genome shotgun (WGS) entry which is preliminary data.</text>
</comment>
<dbReference type="PROSITE" id="PS51318">
    <property type="entry name" value="TAT"/>
    <property type="match status" value="1"/>
</dbReference>
<gene>
    <name evidence="2" type="ORF">D9O36_00465</name>
</gene>
<reference evidence="2 3" key="1">
    <citation type="journal article" date="2019" name="Mar. Drugs">
        <title>Comparative Genomics and CAZyme Genome Repertoires of Marine Zobellia amurskyensis KMM 3526(T) and Zobellia laminariae KMM 3676(T).</title>
        <authorList>
            <person name="Chernysheva N."/>
            <person name="Bystritskaya E."/>
            <person name="Stenkova A."/>
            <person name="Golovkin I."/>
            <person name="Nedashkovskaya O."/>
            <person name="Isaeva M."/>
        </authorList>
    </citation>
    <scope>NUCLEOTIDE SEQUENCE [LARGE SCALE GENOMIC DNA]</scope>
    <source>
        <strain evidence="2 3">KMM 3526</strain>
    </source>
</reference>
<dbReference type="InterPro" id="IPR017853">
    <property type="entry name" value="GH"/>
</dbReference>
<organism evidence="2 3">
    <name type="scientific">Zobellia amurskyensis</name>
    <dbReference type="NCBI Taxonomy" id="248905"/>
    <lineage>
        <taxon>Bacteria</taxon>
        <taxon>Pseudomonadati</taxon>
        <taxon>Bacteroidota</taxon>
        <taxon>Flavobacteriia</taxon>
        <taxon>Flavobacteriales</taxon>
        <taxon>Flavobacteriaceae</taxon>
        <taxon>Zobellia</taxon>
    </lineage>
</organism>
<feature type="chain" id="PRO_5031574231" evidence="1">
    <location>
        <begin position="27"/>
        <end position="481"/>
    </location>
</feature>
<dbReference type="NCBIfam" id="TIGR01409">
    <property type="entry name" value="TAT_signal_seq"/>
    <property type="match status" value="1"/>
</dbReference>
<proteinExistence type="predicted"/>
<keyword evidence="1" id="KW-0732">Signal</keyword>
<dbReference type="Proteomes" id="UP000540519">
    <property type="component" value="Unassembled WGS sequence"/>
</dbReference>
<dbReference type="EMBL" id="RCNR01000001">
    <property type="protein sequence ID" value="MUH34303.1"/>
    <property type="molecule type" value="Genomic_DNA"/>
</dbReference>
<dbReference type="InterPro" id="IPR013785">
    <property type="entry name" value="Aldolase_TIM"/>
</dbReference>
<keyword evidence="3" id="KW-1185">Reference proteome</keyword>
<dbReference type="RefSeq" id="WP_155598410.1">
    <property type="nucleotide sequence ID" value="NZ_RCNR01000001.1"/>
</dbReference>
<dbReference type="AlphaFoldDB" id="A0A7X2ZQ40"/>
<dbReference type="OrthoDB" id="1110123at2"/>
<accession>A0A7X2ZQ40</accession>
<dbReference type="InterPro" id="IPR019546">
    <property type="entry name" value="TAT_signal_bac_arc"/>
</dbReference>
<dbReference type="Gene3D" id="3.20.20.70">
    <property type="entry name" value="Aldolase class I"/>
    <property type="match status" value="1"/>
</dbReference>
<evidence type="ECO:0000313" key="3">
    <source>
        <dbReference type="Proteomes" id="UP000540519"/>
    </source>
</evidence>
<evidence type="ECO:0000313" key="2">
    <source>
        <dbReference type="EMBL" id="MUH34303.1"/>
    </source>
</evidence>
<feature type="signal peptide" evidence="1">
    <location>
        <begin position="1"/>
        <end position="26"/>
    </location>
</feature>
<evidence type="ECO:0000256" key="1">
    <source>
        <dbReference type="SAM" id="SignalP"/>
    </source>
</evidence>
<sequence length="481" mass="54697">MKNRRNFIKKAGMGIALAGISGPLAAQVASPHYEFSNKKNTNEGEKVKIKVTKPLFCPYNSDGTAAQKGGDAYYFLSGAFTHNPFTVPASGMSGSPIIRDAAGKFIGFMTTFGFENSTFSFDGKETLTINVPNGQELFIDESGNGEEAWKTYNTKMMQRLNIQPYKVYPHFWADVEYCTWVEQKIQSNIPKGHFNILNHNFVAKYLDKIVEYGYPKGKMTLDHGWGQFPDGSLNSGYGSWNPDPKKFPDFRKTMDLINEKGFTPGLWIAFPKIHGASTIAQRNPNLLGAFRAQGNTEYDKGVRWLNPKADIFEYASETIDRFHKMGVRKFKIDMSYNTKSDMLHIHKELYKAAKGIDETIEMEFHVPDIFFTKFTDVTRTNDVWLNDKYDWPARVKTHYEISYKSSPGRGINLDHIGGNAEKDITEEKYLQHLGMVKSKIGYPLVSVLPHHISQKCVNVTGDYLWDYQKGARNIISDFYNE</sequence>
<protein>
    <submittedName>
        <fullName evidence="2">Twin-arginine translocation signal domain-containing protein</fullName>
    </submittedName>
</protein>
<dbReference type="InterPro" id="IPR006311">
    <property type="entry name" value="TAT_signal"/>
</dbReference>